<evidence type="ECO:0000313" key="6">
    <source>
        <dbReference type="EMBL" id="MCC3145552.1"/>
    </source>
</evidence>
<dbReference type="Gene3D" id="3.10.105.10">
    <property type="entry name" value="Dipeptide-binding Protein, Domain 3"/>
    <property type="match status" value="1"/>
</dbReference>
<dbReference type="InterPro" id="IPR030678">
    <property type="entry name" value="Peptide/Ni-bd"/>
</dbReference>
<dbReference type="Gene3D" id="3.40.190.10">
    <property type="entry name" value="Periplasmic binding protein-like II"/>
    <property type="match status" value="1"/>
</dbReference>
<dbReference type="GO" id="GO:1904680">
    <property type="term" value="F:peptide transmembrane transporter activity"/>
    <property type="evidence" value="ECO:0007669"/>
    <property type="project" value="TreeGrafter"/>
</dbReference>
<dbReference type="GO" id="GO:0042597">
    <property type="term" value="C:periplasmic space"/>
    <property type="evidence" value="ECO:0007669"/>
    <property type="project" value="UniProtKB-ARBA"/>
</dbReference>
<evidence type="ECO:0000256" key="1">
    <source>
        <dbReference type="ARBA" id="ARBA00005695"/>
    </source>
</evidence>
<dbReference type="GO" id="GO:0043190">
    <property type="term" value="C:ATP-binding cassette (ABC) transporter complex"/>
    <property type="evidence" value="ECO:0007669"/>
    <property type="project" value="InterPro"/>
</dbReference>
<comment type="similarity">
    <text evidence="1">Belongs to the bacterial solute-binding protein 5 family.</text>
</comment>
<evidence type="ECO:0000256" key="3">
    <source>
        <dbReference type="ARBA" id="ARBA00022729"/>
    </source>
</evidence>
<evidence type="ECO:0000256" key="4">
    <source>
        <dbReference type="SAM" id="SignalP"/>
    </source>
</evidence>
<feature type="signal peptide" evidence="4">
    <location>
        <begin position="1"/>
        <end position="22"/>
    </location>
</feature>
<keyword evidence="2" id="KW-0813">Transport</keyword>
<dbReference type="Proteomes" id="UP001199296">
    <property type="component" value="Unassembled WGS sequence"/>
</dbReference>
<evidence type="ECO:0000256" key="2">
    <source>
        <dbReference type="ARBA" id="ARBA00022448"/>
    </source>
</evidence>
<dbReference type="AlphaFoldDB" id="A0AAW4X152"/>
<dbReference type="SUPFAM" id="SSF53850">
    <property type="entry name" value="Periplasmic binding protein-like II"/>
    <property type="match status" value="1"/>
</dbReference>
<keyword evidence="7" id="KW-1185">Reference proteome</keyword>
<accession>A0AAW4X152</accession>
<dbReference type="InterPro" id="IPR039424">
    <property type="entry name" value="SBP_5"/>
</dbReference>
<protein>
    <submittedName>
        <fullName evidence="6">ABC transporter substrate-binding protein</fullName>
    </submittedName>
</protein>
<reference evidence="6 7" key="1">
    <citation type="submission" date="2021-10" db="EMBL/GenBank/DDBJ databases">
        <authorList>
            <person name="Grouzdev D.S."/>
            <person name="Pantiukh K.S."/>
            <person name="Krutkina M.S."/>
        </authorList>
    </citation>
    <scope>NUCLEOTIDE SEQUENCE [LARGE SCALE GENOMIC DNA]</scope>
    <source>
        <strain evidence="6 7">Z-7514</strain>
    </source>
</reference>
<feature type="domain" description="Solute-binding protein family 5" evidence="5">
    <location>
        <begin position="70"/>
        <end position="447"/>
    </location>
</feature>
<organism evidence="6 7">
    <name type="scientific">Halanaerobium polyolivorans</name>
    <dbReference type="NCBI Taxonomy" id="2886943"/>
    <lineage>
        <taxon>Bacteria</taxon>
        <taxon>Bacillati</taxon>
        <taxon>Bacillota</taxon>
        <taxon>Clostridia</taxon>
        <taxon>Halanaerobiales</taxon>
        <taxon>Halanaerobiaceae</taxon>
        <taxon>Halanaerobium</taxon>
    </lineage>
</organism>
<dbReference type="PANTHER" id="PTHR30290">
    <property type="entry name" value="PERIPLASMIC BINDING COMPONENT OF ABC TRANSPORTER"/>
    <property type="match status" value="1"/>
</dbReference>
<comment type="caution">
    <text evidence="6">The sequence shown here is derived from an EMBL/GenBank/DDBJ whole genome shotgun (WGS) entry which is preliminary data.</text>
</comment>
<dbReference type="EMBL" id="JAJFAT010000013">
    <property type="protein sequence ID" value="MCC3145552.1"/>
    <property type="molecule type" value="Genomic_DNA"/>
</dbReference>
<dbReference type="Pfam" id="PF00496">
    <property type="entry name" value="SBP_bac_5"/>
    <property type="match status" value="1"/>
</dbReference>
<dbReference type="GO" id="GO:0015833">
    <property type="term" value="P:peptide transport"/>
    <property type="evidence" value="ECO:0007669"/>
    <property type="project" value="TreeGrafter"/>
</dbReference>
<dbReference type="PANTHER" id="PTHR30290:SF9">
    <property type="entry name" value="OLIGOPEPTIDE-BINDING PROTEIN APPA"/>
    <property type="match status" value="1"/>
</dbReference>
<name>A0AAW4X152_9FIRM</name>
<dbReference type="InterPro" id="IPR000914">
    <property type="entry name" value="SBP_5_dom"/>
</dbReference>
<dbReference type="CDD" id="cd00995">
    <property type="entry name" value="PBP2_NikA_DppA_OppA_like"/>
    <property type="match status" value="1"/>
</dbReference>
<dbReference type="PIRSF" id="PIRSF002741">
    <property type="entry name" value="MppA"/>
    <property type="match status" value="1"/>
</dbReference>
<sequence>MKKKILILNLIILLFFSISINAAEQQSMLKIRALNRPITLNPTQAAADISVEITNQIFENLLSVDQNGNLKAELADSWQISDGGRKLTFDLKENIYFQKEFKGNITSKNRGREVRAEDWKWSLNYLASPENRSPYRELLKDIKGYQEFSSGESEQLSGIRTEGKYRLIIELKRSNTPFLYNLAHHAAVVMPKEDVLNPDRQWSLNPVGSGAFAFENIDSESLTLKRNNNYWQKDDQDRALPYLEGIKYYLEAGEEKPIDYFSLYKLNSDQYGQFLAGSLEVENYNFKKIAADQLKYYGIVFNKNNSDLLAQAKFREFLNYAVDRQEIIENLALNDFLPAKDFLTASNKKLYSYNPEKAEKIIEDYNLNSNFTIQLAVNKNSVNQKIAEEVKKQLLEYGIEIELEKRNWVNHLNFKTESNHQSEYLLAKSSNIADPYNFLYQNFHSDNLSSDSEYKPFTNSRLDNFLDYIKIEVEQENRERALALIKDIVIAETPLLYLFQSAESYLIDERIRNIDKLDNYFNPPEYKRLYFEK</sequence>
<feature type="chain" id="PRO_5043464663" evidence="4">
    <location>
        <begin position="23"/>
        <end position="533"/>
    </location>
</feature>
<proteinExistence type="inferred from homology"/>
<evidence type="ECO:0000259" key="5">
    <source>
        <dbReference type="Pfam" id="PF00496"/>
    </source>
</evidence>
<dbReference type="RefSeq" id="WP_229346254.1">
    <property type="nucleotide sequence ID" value="NZ_JAJFAT010000013.1"/>
</dbReference>
<keyword evidence="3 4" id="KW-0732">Signal</keyword>
<gene>
    <name evidence="6" type="ORF">LJ207_09475</name>
</gene>
<evidence type="ECO:0000313" key="7">
    <source>
        <dbReference type="Proteomes" id="UP001199296"/>
    </source>
</evidence>